<dbReference type="PANTHER" id="PTHR12891">
    <property type="entry name" value="DNA REPAIR/TRANSCRIPTION PROTEIN MET18/MMS19"/>
    <property type="match status" value="1"/>
</dbReference>
<comment type="caution">
    <text evidence="2">The sequence shown here is derived from an EMBL/GenBank/DDBJ whole genome shotgun (WGS) entry which is preliminary data.</text>
</comment>
<comment type="subcellular location">
    <subcellularLocation>
        <location evidence="1">Nucleus</location>
    </subcellularLocation>
</comment>
<dbReference type="EMBL" id="BNCQ01000043">
    <property type="protein sequence ID" value="GIM12304.1"/>
    <property type="molecule type" value="Genomic_DNA"/>
</dbReference>
<dbReference type="InterPro" id="IPR039920">
    <property type="entry name" value="MMS19"/>
</dbReference>
<protein>
    <recommendedName>
        <fullName evidence="1">MMS19 nucleotide excision repair protein</fullName>
    </recommendedName>
</protein>
<evidence type="ECO:0000313" key="3">
    <source>
        <dbReference type="Proteomes" id="UP000722791"/>
    </source>
</evidence>
<organism evidence="2 3">
    <name type="scientific">Volvox reticuliferus</name>
    <dbReference type="NCBI Taxonomy" id="1737510"/>
    <lineage>
        <taxon>Eukaryota</taxon>
        <taxon>Viridiplantae</taxon>
        <taxon>Chlorophyta</taxon>
        <taxon>core chlorophytes</taxon>
        <taxon>Chlorophyceae</taxon>
        <taxon>CS clade</taxon>
        <taxon>Chlamydomonadales</taxon>
        <taxon>Volvocaceae</taxon>
        <taxon>Volvox</taxon>
    </lineage>
</organism>
<accession>A0A8J4GRS7</accession>
<dbReference type="GO" id="GO:0097361">
    <property type="term" value="C:cytosolic [4Fe-4S] assembly targeting complex"/>
    <property type="evidence" value="ECO:0007669"/>
    <property type="project" value="UniProtKB-UniRule"/>
</dbReference>
<proteinExistence type="inferred from homology"/>
<gene>
    <name evidence="2" type="ORF">Vretimale_15670</name>
</gene>
<feature type="non-terminal residue" evidence="2">
    <location>
        <position position="177"/>
    </location>
</feature>
<dbReference type="GO" id="GO:0006281">
    <property type="term" value="P:DNA repair"/>
    <property type="evidence" value="ECO:0007669"/>
    <property type="project" value="UniProtKB-UniRule"/>
</dbReference>
<dbReference type="GO" id="GO:0005634">
    <property type="term" value="C:nucleus"/>
    <property type="evidence" value="ECO:0007669"/>
    <property type="project" value="UniProtKB-SubCell"/>
</dbReference>
<keyword evidence="1" id="KW-0227">DNA damage</keyword>
<dbReference type="GO" id="GO:0016226">
    <property type="term" value="P:iron-sulfur cluster assembly"/>
    <property type="evidence" value="ECO:0007669"/>
    <property type="project" value="UniProtKB-UniRule"/>
</dbReference>
<comment type="similarity">
    <text evidence="1">Belongs to the MET18/MMS19 family.</text>
</comment>
<dbReference type="AlphaFoldDB" id="A0A8J4GRS7"/>
<keyword evidence="1" id="KW-0539">Nucleus</keyword>
<dbReference type="InterPro" id="IPR011989">
    <property type="entry name" value="ARM-like"/>
</dbReference>
<dbReference type="GO" id="GO:0051604">
    <property type="term" value="P:protein maturation"/>
    <property type="evidence" value="ECO:0007669"/>
    <property type="project" value="UniProtKB-UniRule"/>
</dbReference>
<sequence>VSGTWAIAGSGSRVWPPYAAAAAAPGFPHGAVDSVAAGSGNGALGGVRAARHVQILQDQVGELVDCVCAAAVVGADPVPGRHVQRPGAPAAVTAWPLSCSPAAGTSAFSPQALDATLAASVREEALRCCSGLVDSLPYHVLHPLRQQVLGCVVQRLDDNKRCVRQLAVQARRVWGDT</sequence>
<dbReference type="Gene3D" id="1.25.10.10">
    <property type="entry name" value="Leucine-rich Repeat Variant"/>
    <property type="match status" value="1"/>
</dbReference>
<evidence type="ECO:0000313" key="2">
    <source>
        <dbReference type="EMBL" id="GIM12304.1"/>
    </source>
</evidence>
<name>A0A8J4GRS7_9CHLO</name>
<comment type="function">
    <text evidence="1">Key component of the cytosolic iron-sulfur protein assembly (CIA) complex, a multiprotein complex that mediates the incorporation of iron-sulfur cluster into apoproteins specifically involved in DNA metabolism and genomic integrity. In the CIA complex, MMS19 acts as an adapter between early-acting CIA components and a subset of cellular target iron-sulfur proteins.</text>
</comment>
<keyword evidence="1" id="KW-0234">DNA repair</keyword>
<dbReference type="PANTHER" id="PTHR12891:SF0">
    <property type="entry name" value="MMS19 NUCLEOTIDE EXCISION REPAIR PROTEIN HOMOLOG"/>
    <property type="match status" value="1"/>
</dbReference>
<evidence type="ECO:0000256" key="1">
    <source>
        <dbReference type="RuleBase" id="RU367072"/>
    </source>
</evidence>
<dbReference type="Proteomes" id="UP000722791">
    <property type="component" value="Unassembled WGS sequence"/>
</dbReference>
<reference evidence="2" key="1">
    <citation type="journal article" date="2021" name="Proc. Natl. Acad. Sci. U.S.A.">
        <title>Three genomes in the algal genus Volvox reveal the fate of a haploid sex-determining region after a transition to homothallism.</title>
        <authorList>
            <person name="Yamamoto K."/>
            <person name="Hamaji T."/>
            <person name="Kawai-Toyooka H."/>
            <person name="Matsuzaki R."/>
            <person name="Takahashi F."/>
            <person name="Nishimura Y."/>
            <person name="Kawachi M."/>
            <person name="Noguchi H."/>
            <person name="Minakuchi Y."/>
            <person name="Umen J.G."/>
            <person name="Toyoda A."/>
            <person name="Nozaki H."/>
        </authorList>
    </citation>
    <scope>NUCLEOTIDE SEQUENCE</scope>
    <source>
        <strain evidence="2">NIES-3785</strain>
    </source>
</reference>